<dbReference type="GO" id="GO:0005634">
    <property type="term" value="C:nucleus"/>
    <property type="evidence" value="ECO:0007669"/>
    <property type="project" value="TreeGrafter"/>
</dbReference>
<name>A0A2P7YRH0_9ASCO</name>
<dbReference type="STRING" id="418784.A0A2P7YRH0"/>
<dbReference type="GO" id="GO:0003713">
    <property type="term" value="F:transcription coactivator activity"/>
    <property type="evidence" value="ECO:0007669"/>
    <property type="project" value="InterPro"/>
</dbReference>
<dbReference type="PANTHER" id="PTHR31606">
    <property type="entry name" value="WW DOMAIN BINDING PROTEIN 2, ISOFORM E"/>
    <property type="match status" value="1"/>
</dbReference>
<organism evidence="1 2">
    <name type="scientific">Candidozyma pseudohaemuli</name>
    <dbReference type="NCBI Taxonomy" id="418784"/>
    <lineage>
        <taxon>Eukaryota</taxon>
        <taxon>Fungi</taxon>
        <taxon>Dikarya</taxon>
        <taxon>Ascomycota</taxon>
        <taxon>Saccharomycotina</taxon>
        <taxon>Pichiomycetes</taxon>
        <taxon>Metschnikowiaceae</taxon>
        <taxon>Candidozyma</taxon>
    </lineage>
</organism>
<evidence type="ECO:0000313" key="1">
    <source>
        <dbReference type="EMBL" id="PSK38556.1"/>
    </source>
</evidence>
<dbReference type="AlphaFoldDB" id="A0A2P7YRH0"/>
<proteinExistence type="predicted"/>
<dbReference type="EMBL" id="PYFQ01000005">
    <property type="protein sequence ID" value="PSK38556.1"/>
    <property type="molecule type" value="Genomic_DNA"/>
</dbReference>
<evidence type="ECO:0000313" key="2">
    <source>
        <dbReference type="Proteomes" id="UP000241107"/>
    </source>
</evidence>
<dbReference type="PANTHER" id="PTHR31606:SF1">
    <property type="entry name" value="WW DOMAIN BINDING PROTEIN 2, ISOFORM E"/>
    <property type="match status" value="1"/>
</dbReference>
<dbReference type="SUPFAM" id="SSF50729">
    <property type="entry name" value="PH domain-like"/>
    <property type="match status" value="1"/>
</dbReference>
<dbReference type="GO" id="GO:0031490">
    <property type="term" value="F:chromatin DNA binding"/>
    <property type="evidence" value="ECO:0007669"/>
    <property type="project" value="TreeGrafter"/>
</dbReference>
<sequence>MSVNTVQHTPNGPILQDGEIIKYKTTARRQALAIALQAKLAPLKININASEGQVYVTNQRLIYLTAGNASRGDIETFCINFNQLPKLKFTHALKSALFGANYWEFMFFSPPDGICDGFPKNEYFKGLITFKDGGMYDFAGAINDAINDAINNPHIDDELPRYSDL</sequence>
<comment type="caution">
    <text evidence="1">The sequence shown here is derived from an EMBL/GenBank/DDBJ whole genome shotgun (WGS) entry which is preliminary data.</text>
</comment>
<dbReference type="InterPro" id="IPR044852">
    <property type="entry name" value="WBP2-like"/>
</dbReference>
<protein>
    <submittedName>
        <fullName evidence="1">Uncharacterized protein</fullName>
    </submittedName>
</protein>
<dbReference type="VEuPathDB" id="FungiDB:C7M61_002489"/>
<accession>A0A2P7YRH0</accession>
<keyword evidence="2" id="KW-1185">Reference proteome</keyword>
<gene>
    <name evidence="1" type="ORF">C7M61_002489</name>
</gene>
<dbReference type="RefSeq" id="XP_024713788.1">
    <property type="nucleotide sequence ID" value="XM_024857862.1"/>
</dbReference>
<dbReference type="Proteomes" id="UP000241107">
    <property type="component" value="Unassembled WGS sequence"/>
</dbReference>
<dbReference type="OrthoDB" id="1259151at2759"/>
<reference evidence="1 2" key="1">
    <citation type="submission" date="2018-03" db="EMBL/GenBank/DDBJ databases">
        <title>Candida pseudohaemulonii genome assembly and annotation.</title>
        <authorList>
            <person name="Munoz J.F."/>
            <person name="Gade L.G."/>
            <person name="Chow N.A."/>
            <person name="Litvintseva A.P."/>
            <person name="Loparev V.N."/>
            <person name="Cuomo C.A."/>
        </authorList>
    </citation>
    <scope>NUCLEOTIDE SEQUENCE [LARGE SCALE GENOMIC DNA]</scope>
    <source>
        <strain evidence="1 2">B12108</strain>
    </source>
</reference>
<dbReference type="GeneID" id="36565878"/>